<evidence type="ECO:0000313" key="13">
    <source>
        <dbReference type="EMBL" id="RWS19653.1"/>
    </source>
</evidence>
<evidence type="ECO:0000313" key="14">
    <source>
        <dbReference type="Proteomes" id="UP000288716"/>
    </source>
</evidence>
<evidence type="ECO:0000256" key="5">
    <source>
        <dbReference type="ARBA" id="ARBA00022692"/>
    </source>
</evidence>
<evidence type="ECO:0000256" key="10">
    <source>
        <dbReference type="ARBA" id="ARBA00023136"/>
    </source>
</evidence>
<keyword evidence="3 12" id="KW-0813">Transport</keyword>
<evidence type="ECO:0000256" key="12">
    <source>
        <dbReference type="RuleBase" id="RU010713"/>
    </source>
</evidence>
<comment type="similarity">
    <text evidence="12">Belongs to the pannexin family.</text>
</comment>
<evidence type="ECO:0000256" key="4">
    <source>
        <dbReference type="ARBA" id="ARBA00022475"/>
    </source>
</evidence>
<keyword evidence="5" id="KW-0812">Transmembrane</keyword>
<dbReference type="PANTHER" id="PTHR11893:SF36">
    <property type="entry name" value="INNEXIN-5"/>
    <property type="match status" value="1"/>
</dbReference>
<dbReference type="Proteomes" id="UP000288716">
    <property type="component" value="Unassembled WGS sequence"/>
</dbReference>
<gene>
    <name evidence="12" type="primary">inx</name>
    <name evidence="13" type="ORF">B4U80_09907</name>
</gene>
<dbReference type="Pfam" id="PF00876">
    <property type="entry name" value="Innexin"/>
    <property type="match status" value="1"/>
</dbReference>
<dbReference type="VEuPathDB" id="VectorBase:LDEU012387"/>
<feature type="non-terminal residue" evidence="13">
    <location>
        <position position="88"/>
    </location>
</feature>
<accession>A0A443RW99</accession>
<evidence type="ECO:0000256" key="1">
    <source>
        <dbReference type="ARBA" id="ARBA00004610"/>
    </source>
</evidence>
<organism evidence="13 14">
    <name type="scientific">Leptotrombidium deliense</name>
    <dbReference type="NCBI Taxonomy" id="299467"/>
    <lineage>
        <taxon>Eukaryota</taxon>
        <taxon>Metazoa</taxon>
        <taxon>Ecdysozoa</taxon>
        <taxon>Arthropoda</taxon>
        <taxon>Chelicerata</taxon>
        <taxon>Arachnida</taxon>
        <taxon>Acari</taxon>
        <taxon>Acariformes</taxon>
        <taxon>Trombidiformes</taxon>
        <taxon>Prostigmata</taxon>
        <taxon>Anystina</taxon>
        <taxon>Parasitengona</taxon>
        <taxon>Trombiculoidea</taxon>
        <taxon>Trombiculidae</taxon>
        <taxon>Leptotrombidium</taxon>
    </lineage>
</organism>
<keyword evidence="7" id="KW-0965">Cell junction</keyword>
<comment type="function">
    <text evidence="12">Structural component of the gap junctions.</text>
</comment>
<dbReference type="OrthoDB" id="5867527at2759"/>
<protein>
    <recommendedName>
        <fullName evidence="12">Innexin</fullName>
    </recommendedName>
</protein>
<comment type="caution">
    <text evidence="13">The sequence shown here is derived from an EMBL/GenBank/DDBJ whole genome shotgun (WGS) entry which is preliminary data.</text>
</comment>
<dbReference type="PROSITE" id="PS51013">
    <property type="entry name" value="PANNEXIN"/>
    <property type="match status" value="1"/>
</dbReference>
<dbReference type="GO" id="GO:0005886">
    <property type="term" value="C:plasma membrane"/>
    <property type="evidence" value="ECO:0007669"/>
    <property type="project" value="UniProtKB-SubCell"/>
</dbReference>
<dbReference type="AlphaFoldDB" id="A0A443RW99"/>
<evidence type="ECO:0000256" key="11">
    <source>
        <dbReference type="ARBA" id="ARBA00023303"/>
    </source>
</evidence>
<evidence type="ECO:0000256" key="7">
    <source>
        <dbReference type="ARBA" id="ARBA00022949"/>
    </source>
</evidence>
<evidence type="ECO:0000256" key="3">
    <source>
        <dbReference type="ARBA" id="ARBA00022448"/>
    </source>
</evidence>
<keyword evidence="8" id="KW-1133">Transmembrane helix</keyword>
<keyword evidence="10" id="KW-0472">Membrane</keyword>
<proteinExistence type="inferred from homology"/>
<keyword evidence="9 12" id="KW-0406">Ion transport</keyword>
<evidence type="ECO:0000256" key="8">
    <source>
        <dbReference type="ARBA" id="ARBA00022989"/>
    </source>
</evidence>
<dbReference type="GO" id="GO:0034220">
    <property type="term" value="P:monoatomic ion transmembrane transport"/>
    <property type="evidence" value="ECO:0007669"/>
    <property type="project" value="UniProtKB-KW"/>
</dbReference>
<dbReference type="STRING" id="299467.A0A443RW99"/>
<dbReference type="EMBL" id="NCKV01023970">
    <property type="protein sequence ID" value="RWS19653.1"/>
    <property type="molecule type" value="Genomic_DNA"/>
</dbReference>
<evidence type="ECO:0000256" key="6">
    <source>
        <dbReference type="ARBA" id="ARBA00022868"/>
    </source>
</evidence>
<sequence length="88" mass="10302">MWFTNLFLGDGFSTLGYDWYKYKSNDTSKFNDPLIKIFPRQAKCTYHKTGSSGTLEKIDSLCLLPQNIANEQIFLFLWVWYVFLTLAS</sequence>
<keyword evidence="11 12" id="KW-0407">Ion channel</keyword>
<reference evidence="13 14" key="1">
    <citation type="journal article" date="2018" name="Gigascience">
        <title>Genomes of trombidid mites reveal novel predicted allergens and laterally-transferred genes associated with secondary metabolism.</title>
        <authorList>
            <person name="Dong X."/>
            <person name="Chaisiri K."/>
            <person name="Xia D."/>
            <person name="Armstrong S.D."/>
            <person name="Fang Y."/>
            <person name="Donnelly M.J."/>
            <person name="Kadowaki T."/>
            <person name="McGarry J.W."/>
            <person name="Darby A.C."/>
            <person name="Makepeace B.L."/>
        </authorList>
    </citation>
    <scope>NUCLEOTIDE SEQUENCE [LARGE SCALE GENOMIC DNA]</scope>
    <source>
        <strain evidence="13">UoL-UT</strain>
    </source>
</reference>
<dbReference type="GO" id="GO:0005243">
    <property type="term" value="F:gap junction channel activity"/>
    <property type="evidence" value="ECO:0007669"/>
    <property type="project" value="TreeGrafter"/>
</dbReference>
<dbReference type="PANTHER" id="PTHR11893">
    <property type="entry name" value="INNEXIN"/>
    <property type="match status" value="1"/>
</dbReference>
<comment type="subcellular location">
    <subcellularLocation>
        <location evidence="1">Cell junction</location>
        <location evidence="1">Gap junction</location>
    </subcellularLocation>
    <subcellularLocation>
        <location evidence="2 12">Cell membrane</location>
        <topology evidence="2 12">Multi-pass membrane protein</topology>
    </subcellularLocation>
</comment>
<keyword evidence="4" id="KW-1003">Cell membrane</keyword>
<dbReference type="GO" id="GO:0005921">
    <property type="term" value="C:gap junction"/>
    <property type="evidence" value="ECO:0007669"/>
    <property type="project" value="UniProtKB-SubCell"/>
</dbReference>
<name>A0A443RW99_9ACAR</name>
<dbReference type="InterPro" id="IPR000990">
    <property type="entry name" value="Innexin"/>
</dbReference>
<evidence type="ECO:0000256" key="9">
    <source>
        <dbReference type="ARBA" id="ARBA00023065"/>
    </source>
</evidence>
<evidence type="ECO:0000256" key="2">
    <source>
        <dbReference type="ARBA" id="ARBA00004651"/>
    </source>
</evidence>
<keyword evidence="6" id="KW-0303">Gap junction</keyword>
<keyword evidence="14" id="KW-1185">Reference proteome</keyword>